<dbReference type="Gene3D" id="3.40.630.30">
    <property type="match status" value="1"/>
</dbReference>
<evidence type="ECO:0000313" key="3">
    <source>
        <dbReference type="Proteomes" id="UP001597178"/>
    </source>
</evidence>
<dbReference type="PROSITE" id="PS51186">
    <property type="entry name" value="GNAT"/>
    <property type="match status" value="1"/>
</dbReference>
<protein>
    <submittedName>
        <fullName evidence="2">GNAT family N-acetyltransferase</fullName>
        <ecNumber evidence="2">2.3.1.-</ecNumber>
    </submittedName>
</protein>
<dbReference type="PIRSF" id="PIRSF021278">
    <property type="entry name" value="AcuA"/>
    <property type="match status" value="1"/>
</dbReference>
<evidence type="ECO:0000313" key="2">
    <source>
        <dbReference type="EMBL" id="MFD1362279.1"/>
    </source>
</evidence>
<keyword evidence="2" id="KW-0808">Transferase</keyword>
<gene>
    <name evidence="2" type="ORF">ACFQ4A_11495</name>
</gene>
<feature type="domain" description="N-acetyltransferase" evidence="1">
    <location>
        <begin position="20"/>
        <end position="192"/>
    </location>
</feature>
<dbReference type="EMBL" id="JBHTNH010000024">
    <property type="protein sequence ID" value="MFD1362279.1"/>
    <property type="molecule type" value="Genomic_DNA"/>
</dbReference>
<dbReference type="InterPro" id="IPR024699">
    <property type="entry name" value="AcuA"/>
</dbReference>
<organism evidence="2 3">
    <name type="scientific">Lentibacillus salinarum</name>
    <dbReference type="NCBI Taxonomy" id="446820"/>
    <lineage>
        <taxon>Bacteria</taxon>
        <taxon>Bacillati</taxon>
        <taxon>Bacillota</taxon>
        <taxon>Bacilli</taxon>
        <taxon>Bacillales</taxon>
        <taxon>Bacillaceae</taxon>
        <taxon>Lentibacillus</taxon>
    </lineage>
</organism>
<dbReference type="Proteomes" id="UP001597178">
    <property type="component" value="Unassembled WGS sequence"/>
</dbReference>
<dbReference type="InterPro" id="IPR016181">
    <property type="entry name" value="Acyl_CoA_acyltransferase"/>
</dbReference>
<comment type="caution">
    <text evidence="2">The sequence shown here is derived from an EMBL/GenBank/DDBJ whole genome shotgun (WGS) entry which is preliminary data.</text>
</comment>
<accession>A0ABW3ZVN0</accession>
<keyword evidence="2" id="KW-0012">Acyltransferase</keyword>
<dbReference type="SUPFAM" id="SSF55729">
    <property type="entry name" value="Acyl-CoA N-acyltransferases (Nat)"/>
    <property type="match status" value="1"/>
</dbReference>
<dbReference type="EC" id="2.3.1.-" evidence="2"/>
<dbReference type="GO" id="GO:0016746">
    <property type="term" value="F:acyltransferase activity"/>
    <property type="evidence" value="ECO:0007669"/>
    <property type="project" value="UniProtKB-KW"/>
</dbReference>
<dbReference type="Pfam" id="PF00583">
    <property type="entry name" value="Acetyltransf_1"/>
    <property type="match status" value="1"/>
</dbReference>
<dbReference type="RefSeq" id="WP_382400665.1">
    <property type="nucleotide sequence ID" value="NZ_JBHTNH010000024.1"/>
</dbReference>
<dbReference type="CDD" id="cd04301">
    <property type="entry name" value="NAT_SF"/>
    <property type="match status" value="1"/>
</dbReference>
<keyword evidence="3" id="KW-1185">Reference proteome</keyword>
<name>A0ABW3ZVN0_9BACI</name>
<dbReference type="InterPro" id="IPR000182">
    <property type="entry name" value="GNAT_dom"/>
</dbReference>
<evidence type="ECO:0000259" key="1">
    <source>
        <dbReference type="PROSITE" id="PS51186"/>
    </source>
</evidence>
<proteinExistence type="predicted"/>
<sequence length="217" mass="25277">MKHTKTCHAKTRDTPNGSIVIEGPLSPQELKQYHFHEQLTAFRPASKQFEAILSIADFPEGRLVIARTEDTIIGYVTYLHPDPMERWSKFNMEDLMELGAVEVIPAYRGAKVASELLKISMRDDYMENYIIISTEYYWHWDLDGTRLSVWDYRKVMEKMMAAGGLLPAPTDDPEIISHPANCLMVRIGRNVPEESVKQFDRLRFLQREQYRHMREGL</sequence>
<reference evidence="3" key="1">
    <citation type="journal article" date="2019" name="Int. J. Syst. Evol. Microbiol.">
        <title>The Global Catalogue of Microorganisms (GCM) 10K type strain sequencing project: providing services to taxonomists for standard genome sequencing and annotation.</title>
        <authorList>
            <consortium name="The Broad Institute Genomics Platform"/>
            <consortium name="The Broad Institute Genome Sequencing Center for Infectious Disease"/>
            <person name="Wu L."/>
            <person name="Ma J."/>
        </authorList>
    </citation>
    <scope>NUCLEOTIDE SEQUENCE [LARGE SCALE GENOMIC DNA]</scope>
    <source>
        <strain evidence="3">CCUG 54822</strain>
    </source>
</reference>